<proteinExistence type="predicted"/>
<dbReference type="Proteomes" id="UP000642993">
    <property type="component" value="Unassembled WGS sequence"/>
</dbReference>
<dbReference type="AlphaFoldDB" id="A0A927J905"/>
<accession>A0A927J905</accession>
<reference evidence="2" key="1">
    <citation type="submission" date="2020-09" db="EMBL/GenBank/DDBJ databases">
        <title>Hoyosella lacisalsi sp. nov., a halotolerant actinobacterium isolated from soil of Lake Gudzhirganskoe.</title>
        <authorList>
            <person name="Yang Q."/>
            <person name="Guo P.Y."/>
            <person name="Liu S.W."/>
            <person name="Li F.N."/>
            <person name="Sun C.H."/>
        </authorList>
    </citation>
    <scope>NUCLEOTIDE SEQUENCE</scope>
    <source>
        <strain evidence="2">G463</strain>
    </source>
</reference>
<gene>
    <name evidence="2" type="ORF">HT102_00205</name>
</gene>
<dbReference type="InterPro" id="IPR038694">
    <property type="entry name" value="DUF427_sf"/>
</dbReference>
<dbReference type="EMBL" id="JACYWE010000001">
    <property type="protein sequence ID" value="MBD8504908.1"/>
    <property type="molecule type" value="Genomic_DNA"/>
</dbReference>
<evidence type="ECO:0000313" key="2">
    <source>
        <dbReference type="EMBL" id="MBD8504908.1"/>
    </source>
</evidence>
<dbReference type="PANTHER" id="PTHR34310:SF5">
    <property type="entry name" value="DUF427 DOMAIN PROTEIN (AFU_ORTHOLOGUE AFUA_3G02220)"/>
    <property type="match status" value="1"/>
</dbReference>
<keyword evidence="3" id="KW-1185">Reference proteome</keyword>
<comment type="caution">
    <text evidence="2">The sequence shown here is derived from an EMBL/GenBank/DDBJ whole genome shotgun (WGS) entry which is preliminary data.</text>
</comment>
<dbReference type="Pfam" id="PF04248">
    <property type="entry name" value="NTP_transf_9"/>
    <property type="match status" value="1"/>
</dbReference>
<feature type="domain" description="DUF427" evidence="1">
    <location>
        <begin position="2"/>
        <end position="88"/>
    </location>
</feature>
<evidence type="ECO:0000313" key="3">
    <source>
        <dbReference type="Proteomes" id="UP000642993"/>
    </source>
</evidence>
<dbReference type="Gene3D" id="2.170.150.40">
    <property type="entry name" value="Domain of unknown function (DUF427)"/>
    <property type="match status" value="1"/>
</dbReference>
<dbReference type="RefSeq" id="WP_192037409.1">
    <property type="nucleotide sequence ID" value="NZ_JACYWE010000001.1"/>
</dbReference>
<dbReference type="InterPro" id="IPR007361">
    <property type="entry name" value="DUF427"/>
</dbReference>
<protein>
    <submittedName>
        <fullName evidence="2">DUF427 domain-containing protein</fullName>
    </submittedName>
</protein>
<organism evidence="2 3">
    <name type="scientific">Lolliginicoccus lacisalsi</name>
    <dbReference type="NCBI Taxonomy" id="2742202"/>
    <lineage>
        <taxon>Bacteria</taxon>
        <taxon>Bacillati</taxon>
        <taxon>Actinomycetota</taxon>
        <taxon>Actinomycetes</taxon>
        <taxon>Mycobacteriales</taxon>
        <taxon>Hoyosellaceae</taxon>
        <taxon>Lolliginicoccus</taxon>
    </lineage>
</organism>
<dbReference type="PANTHER" id="PTHR34310">
    <property type="entry name" value="DUF427 DOMAIN PROTEIN (AFU_ORTHOLOGUE AFUA_3G02220)"/>
    <property type="match status" value="1"/>
</dbReference>
<evidence type="ECO:0000259" key="1">
    <source>
        <dbReference type="Pfam" id="PF04248"/>
    </source>
</evidence>
<name>A0A927J905_9ACTN</name>
<sequence>MIRAIWNDTILAEAEATETVEGNHYFPPGSVKSEHLRPSEHHTSCFWKGTASYYDVVANGKTGTNLAWYYPDPKRKARHIADHVAFYPQVTIAVD</sequence>